<dbReference type="Pfam" id="PF00296">
    <property type="entry name" value="Bac_luciferase"/>
    <property type="match status" value="1"/>
</dbReference>
<dbReference type="PANTHER" id="PTHR30137:SF6">
    <property type="entry name" value="LUCIFERASE-LIKE MONOOXYGENASE"/>
    <property type="match status" value="1"/>
</dbReference>
<reference evidence="4 5" key="1">
    <citation type="submission" date="2019-02" db="EMBL/GenBank/DDBJ databases">
        <title>Deep-cultivation of Planctomycetes and their phenomic and genomic characterization uncovers novel biology.</title>
        <authorList>
            <person name="Wiegand S."/>
            <person name="Jogler M."/>
            <person name="Boedeker C."/>
            <person name="Pinto D."/>
            <person name="Vollmers J."/>
            <person name="Rivas-Marin E."/>
            <person name="Kohn T."/>
            <person name="Peeters S.H."/>
            <person name="Heuer A."/>
            <person name="Rast P."/>
            <person name="Oberbeckmann S."/>
            <person name="Bunk B."/>
            <person name="Jeske O."/>
            <person name="Meyerdierks A."/>
            <person name="Storesund J.E."/>
            <person name="Kallscheuer N."/>
            <person name="Luecker S."/>
            <person name="Lage O.M."/>
            <person name="Pohl T."/>
            <person name="Merkel B.J."/>
            <person name="Hornburger P."/>
            <person name="Mueller R.-W."/>
            <person name="Bruemmer F."/>
            <person name="Labrenz M."/>
            <person name="Spormann A.M."/>
            <person name="Op den Camp H."/>
            <person name="Overmann J."/>
            <person name="Amann R."/>
            <person name="Jetten M.S.M."/>
            <person name="Mascher T."/>
            <person name="Medema M.H."/>
            <person name="Devos D.P."/>
            <person name="Kaster A.-K."/>
            <person name="Ovreas L."/>
            <person name="Rohde M."/>
            <person name="Galperin M.Y."/>
            <person name="Jogler C."/>
        </authorList>
    </citation>
    <scope>NUCLEOTIDE SEQUENCE [LARGE SCALE GENOMIC DNA]</scope>
    <source>
        <strain evidence="4 5">ElP</strain>
    </source>
</reference>
<dbReference type="OrthoDB" id="9780518at2"/>
<dbReference type="Gene3D" id="3.20.20.30">
    <property type="entry name" value="Luciferase-like domain"/>
    <property type="match status" value="1"/>
</dbReference>
<feature type="domain" description="Luciferase-like" evidence="3">
    <location>
        <begin position="14"/>
        <end position="299"/>
    </location>
</feature>
<evidence type="ECO:0000259" key="3">
    <source>
        <dbReference type="Pfam" id="PF00296"/>
    </source>
</evidence>
<dbReference type="FunFam" id="3.20.20.30:FF:000002">
    <property type="entry name" value="LLM class flavin-dependent oxidoreductase"/>
    <property type="match status" value="1"/>
</dbReference>
<dbReference type="KEGG" id="tpla:ElP_42750"/>
<dbReference type="GO" id="GO:0005829">
    <property type="term" value="C:cytosol"/>
    <property type="evidence" value="ECO:0007669"/>
    <property type="project" value="TreeGrafter"/>
</dbReference>
<comment type="similarity">
    <text evidence="1">To bacterial alkanal monooxygenase alpha and beta chains.</text>
</comment>
<dbReference type="InterPro" id="IPR036661">
    <property type="entry name" value="Luciferase-like_sf"/>
</dbReference>
<dbReference type="InterPro" id="IPR011251">
    <property type="entry name" value="Luciferase-like_dom"/>
</dbReference>
<evidence type="ECO:0000256" key="2">
    <source>
        <dbReference type="ARBA" id="ARBA00074555"/>
    </source>
</evidence>
<dbReference type="InterPro" id="IPR019949">
    <property type="entry name" value="CmoO-like"/>
</dbReference>
<name>A0A518H691_9BACT</name>
<dbReference type="CDD" id="cd00347">
    <property type="entry name" value="Flavin_utilizing_monoxygenases"/>
    <property type="match status" value="1"/>
</dbReference>
<dbReference type="GO" id="GO:0016705">
    <property type="term" value="F:oxidoreductase activity, acting on paired donors, with incorporation or reduction of molecular oxygen"/>
    <property type="evidence" value="ECO:0007669"/>
    <property type="project" value="InterPro"/>
</dbReference>
<dbReference type="PANTHER" id="PTHR30137">
    <property type="entry name" value="LUCIFERASE-LIKE MONOOXYGENASE"/>
    <property type="match status" value="1"/>
</dbReference>
<evidence type="ECO:0000256" key="1">
    <source>
        <dbReference type="ARBA" id="ARBA00007789"/>
    </source>
</evidence>
<dbReference type="AlphaFoldDB" id="A0A518H691"/>
<dbReference type="GO" id="GO:0004497">
    <property type="term" value="F:monooxygenase activity"/>
    <property type="evidence" value="ECO:0007669"/>
    <property type="project" value="UniProtKB-KW"/>
</dbReference>
<sequence>MTRPPEYSVLDLAPIREGDTPADALRNSLDLARQAERWGYKRFWLAEHHNIPGIASAATAVVIGHVAGGTSRIRVGAGGVMLPNHAPLVIAEQFGTLASLYPGRIDLGLGRAPGGDRQTTYALRRSLESTEGDFPRDVAELRSYFRPAAPGQAVRAIPGEGLDVPIWILGSSDFGARLAAELGLPFAFASHFAPDYLLQALSLYRDNFRPSESLAEPRVMIGVNAFAAETDAEGARLFTSLQQAFVGLVRGRRGLLQPPVESMDGLWTPAERMQVERMTRISVVGSPDSIRRSLGVIVEATKADELMLTGQIFDHAARLRSFEIVARVCAELADGQMGRGTSAADVHAAGAAASPAPR</sequence>
<keyword evidence="4" id="KW-0560">Oxidoreductase</keyword>
<dbReference type="SUPFAM" id="SSF51679">
    <property type="entry name" value="Bacterial luciferase-like"/>
    <property type="match status" value="1"/>
</dbReference>
<proteinExistence type="predicted"/>
<keyword evidence="5" id="KW-1185">Reference proteome</keyword>
<keyword evidence="4" id="KW-0503">Monooxygenase</keyword>
<evidence type="ECO:0000313" key="4">
    <source>
        <dbReference type="EMBL" id="QDV36355.1"/>
    </source>
</evidence>
<dbReference type="EMBL" id="CP036426">
    <property type="protein sequence ID" value="QDV36355.1"/>
    <property type="molecule type" value="Genomic_DNA"/>
</dbReference>
<accession>A0A518H691</accession>
<protein>
    <recommendedName>
        <fullName evidence="2">Luciferase-like monooxygenase</fullName>
    </recommendedName>
</protein>
<gene>
    <name evidence="4" type="primary">limB</name>
    <name evidence="4" type="ORF">ElP_42750</name>
</gene>
<evidence type="ECO:0000313" key="5">
    <source>
        <dbReference type="Proteomes" id="UP000317835"/>
    </source>
</evidence>
<dbReference type="InterPro" id="IPR050766">
    <property type="entry name" value="Bact_Lucif_Oxidored"/>
</dbReference>
<dbReference type="Proteomes" id="UP000317835">
    <property type="component" value="Chromosome"/>
</dbReference>
<dbReference type="RefSeq" id="WP_145272558.1">
    <property type="nucleotide sequence ID" value="NZ_CP036426.1"/>
</dbReference>
<organism evidence="4 5">
    <name type="scientific">Tautonia plasticadhaerens</name>
    <dbReference type="NCBI Taxonomy" id="2527974"/>
    <lineage>
        <taxon>Bacteria</taxon>
        <taxon>Pseudomonadati</taxon>
        <taxon>Planctomycetota</taxon>
        <taxon>Planctomycetia</taxon>
        <taxon>Isosphaerales</taxon>
        <taxon>Isosphaeraceae</taxon>
        <taxon>Tautonia</taxon>
    </lineage>
</organism>
<dbReference type="NCBIfam" id="TIGR03558">
    <property type="entry name" value="oxido_grp_1"/>
    <property type="match status" value="1"/>
</dbReference>